<sequence>MAADFGDFVGKTISDGYSEGETTLPSERSDDETPQATSCCWASPRPEGGAPAQERRHSVVVRSTFLDLEEEFLQQRYRTLRRTQSDLPWKGAYDPRSYEPGELSSLRLEKLDSQGAKATKPPAPCTAVRTTQLPAATQAQGAGKTTVMLRNLPNNYSRDMLLAMLDKRGFAGRYDFVYLPFDFRRDANLGYAFVNMVDAEAADALWKGLEGFTAWALTSHKVCSVTWSGPLQGQFAHIERYRNSPVMHSSVPDQYKPVILEGGVRKPFPKATKKIKMPTMVSF</sequence>
<protein>
    <submittedName>
        <fullName evidence="2">Protein MEI2-like 3</fullName>
    </submittedName>
</protein>
<comment type="caution">
    <text evidence="2">The sequence shown here is derived from an EMBL/GenBank/DDBJ whole genome shotgun (WGS) entry which is preliminary data.</text>
</comment>
<dbReference type="AlphaFoldDB" id="A0A1Q9CWG7"/>
<evidence type="ECO:0000256" key="1">
    <source>
        <dbReference type="SAM" id="MobiDB-lite"/>
    </source>
</evidence>
<feature type="region of interest" description="Disordered" evidence="1">
    <location>
        <begin position="1"/>
        <end position="56"/>
    </location>
</feature>
<reference evidence="2 3" key="1">
    <citation type="submission" date="2016-02" db="EMBL/GenBank/DDBJ databases">
        <title>Genome analysis of coral dinoflagellate symbionts highlights evolutionary adaptations to a symbiotic lifestyle.</title>
        <authorList>
            <person name="Aranda M."/>
            <person name="Li Y."/>
            <person name="Liew Y.J."/>
            <person name="Baumgarten S."/>
            <person name="Simakov O."/>
            <person name="Wilson M."/>
            <person name="Piel J."/>
            <person name="Ashoor H."/>
            <person name="Bougouffa S."/>
            <person name="Bajic V.B."/>
            <person name="Ryu T."/>
            <person name="Ravasi T."/>
            <person name="Bayer T."/>
            <person name="Micklem G."/>
            <person name="Kim H."/>
            <person name="Bhak J."/>
            <person name="Lajeunesse T.C."/>
            <person name="Voolstra C.R."/>
        </authorList>
    </citation>
    <scope>NUCLEOTIDE SEQUENCE [LARGE SCALE GENOMIC DNA]</scope>
    <source>
        <strain evidence="2 3">CCMP2467</strain>
    </source>
</reference>
<dbReference type="InterPro" id="IPR035979">
    <property type="entry name" value="RBD_domain_sf"/>
</dbReference>
<name>A0A1Q9CWG7_SYMMI</name>
<accession>A0A1Q9CWG7</accession>
<dbReference type="Gene3D" id="3.30.70.330">
    <property type="match status" value="1"/>
</dbReference>
<dbReference type="InterPro" id="IPR000504">
    <property type="entry name" value="RRM_dom"/>
</dbReference>
<dbReference type="GO" id="GO:0003723">
    <property type="term" value="F:RNA binding"/>
    <property type="evidence" value="ECO:0007669"/>
    <property type="project" value="UniProtKB-UniRule"/>
</dbReference>
<evidence type="ECO:0000313" key="3">
    <source>
        <dbReference type="Proteomes" id="UP000186817"/>
    </source>
</evidence>
<organism evidence="2 3">
    <name type="scientific">Symbiodinium microadriaticum</name>
    <name type="common">Dinoflagellate</name>
    <name type="synonym">Zooxanthella microadriatica</name>
    <dbReference type="NCBI Taxonomy" id="2951"/>
    <lineage>
        <taxon>Eukaryota</taxon>
        <taxon>Sar</taxon>
        <taxon>Alveolata</taxon>
        <taxon>Dinophyceae</taxon>
        <taxon>Suessiales</taxon>
        <taxon>Symbiodiniaceae</taxon>
        <taxon>Symbiodinium</taxon>
    </lineage>
</organism>
<dbReference type="OrthoDB" id="417481at2759"/>
<dbReference type="PROSITE" id="PS50102">
    <property type="entry name" value="RRM"/>
    <property type="match status" value="1"/>
</dbReference>
<dbReference type="Proteomes" id="UP000186817">
    <property type="component" value="Unassembled WGS sequence"/>
</dbReference>
<dbReference type="InterPro" id="IPR007201">
    <property type="entry name" value="Mei2-like_Rrm_C"/>
</dbReference>
<dbReference type="InterPro" id="IPR012677">
    <property type="entry name" value="Nucleotide-bd_a/b_plait_sf"/>
</dbReference>
<gene>
    <name evidence="2" type="primary">ML3</name>
    <name evidence="2" type="ORF">AK812_SmicGene31525</name>
</gene>
<proteinExistence type="predicted"/>
<evidence type="ECO:0000313" key="2">
    <source>
        <dbReference type="EMBL" id="OLP87270.1"/>
    </source>
</evidence>
<dbReference type="CDD" id="cd12277">
    <property type="entry name" value="RRM3_MEI2_EAR1_like"/>
    <property type="match status" value="1"/>
</dbReference>
<keyword evidence="3" id="KW-1185">Reference proteome</keyword>
<dbReference type="EMBL" id="LSRX01000870">
    <property type="protein sequence ID" value="OLP87270.1"/>
    <property type="molecule type" value="Genomic_DNA"/>
</dbReference>
<dbReference type="Pfam" id="PF04059">
    <property type="entry name" value="RRM_2"/>
    <property type="match status" value="1"/>
</dbReference>
<dbReference type="SUPFAM" id="SSF54928">
    <property type="entry name" value="RNA-binding domain, RBD"/>
    <property type="match status" value="1"/>
</dbReference>